<feature type="transmembrane region" description="Helical" evidence="7">
    <location>
        <begin position="359"/>
        <end position="379"/>
    </location>
</feature>
<feature type="transmembrane region" description="Helical" evidence="7">
    <location>
        <begin position="399"/>
        <end position="423"/>
    </location>
</feature>
<evidence type="ECO:0000256" key="7">
    <source>
        <dbReference type="SAM" id="Phobius"/>
    </source>
</evidence>
<protein>
    <submittedName>
        <fullName evidence="9">FtsX-like permease family protein</fullName>
    </submittedName>
</protein>
<dbReference type="PANTHER" id="PTHR30489:SF0">
    <property type="entry name" value="LIPOPROTEIN-RELEASING SYSTEM TRANSMEMBRANE PROTEIN LOLE"/>
    <property type="match status" value="1"/>
</dbReference>
<dbReference type="Pfam" id="PF02687">
    <property type="entry name" value="FtsX"/>
    <property type="match status" value="1"/>
</dbReference>
<accession>A0AB35HTF0</accession>
<organism evidence="9 10">
    <name type="scientific">Microbulbifer thermotolerans</name>
    <dbReference type="NCBI Taxonomy" id="252514"/>
    <lineage>
        <taxon>Bacteria</taxon>
        <taxon>Pseudomonadati</taxon>
        <taxon>Pseudomonadota</taxon>
        <taxon>Gammaproteobacteria</taxon>
        <taxon>Cellvibrionales</taxon>
        <taxon>Microbulbiferaceae</taxon>
        <taxon>Microbulbifer</taxon>
    </lineage>
</organism>
<keyword evidence="6 7" id="KW-0472">Membrane</keyword>
<dbReference type="AlphaFoldDB" id="A0AB35HTF0"/>
<comment type="caution">
    <text evidence="9">The sequence shown here is derived from an EMBL/GenBank/DDBJ whole genome shotgun (WGS) entry which is preliminary data.</text>
</comment>
<feature type="transmembrane region" description="Helical" evidence="7">
    <location>
        <begin position="300"/>
        <end position="324"/>
    </location>
</feature>
<evidence type="ECO:0000313" key="9">
    <source>
        <dbReference type="EMBL" id="MCX2800325.1"/>
    </source>
</evidence>
<keyword evidence="4 7" id="KW-0812">Transmembrane</keyword>
<feature type="domain" description="ABC3 transporter permease C-terminal" evidence="8">
    <location>
        <begin position="307"/>
        <end position="432"/>
    </location>
</feature>
<dbReference type="PANTHER" id="PTHR30489">
    <property type="entry name" value="LIPOPROTEIN-RELEASING SYSTEM TRANSMEMBRANE PROTEIN LOLE"/>
    <property type="match status" value="1"/>
</dbReference>
<keyword evidence="5 7" id="KW-1133">Transmembrane helix</keyword>
<evidence type="ECO:0000313" key="10">
    <source>
        <dbReference type="Proteomes" id="UP001209730"/>
    </source>
</evidence>
<proteinExistence type="inferred from homology"/>
<dbReference type="InterPro" id="IPR003838">
    <property type="entry name" value="ABC3_permease_C"/>
</dbReference>
<sequence length="440" mass="47556">MPVKLLLTMSLRNLWRHGRKSLGTFIVMTVSVLALCLLSGYTQSNVELIRDAFMRWGARGHLVIERPASELARRVEGAGQLPLTAEIQRRIEAVLDEEPQLQTHARVLRISGMVSNAKVSTIFAGIGQDVEAIRAIKGPAYEYDVVAGTPLWMETRPQPLVLGQGLAAILGCDVPDVGFAPLQPGDTPQSRPLECPPGALELTATTRGTARVNAVRAQPTGIMDWGIKEINDRLVVMPMDDAQTLLNTTDVSEYHLLLKDGSDEAAARARIATALAEAGLKDVAVFLWSDRAAFYQQVKAVLGGFLNFIALIACAIGFTSLLNASHMNFIQRSREFATLRSLGFTRRFVLALTALENSWLALGAALAGIGATAAIVWTVREAQIMWTPPGSSNAVPIDLAWVLPTYVAALMGVVLLAVIASAIPTHKIMRRPIRAVLSDA</sequence>
<dbReference type="Proteomes" id="UP001209730">
    <property type="component" value="Unassembled WGS sequence"/>
</dbReference>
<gene>
    <name evidence="9" type="ORF">OQJ68_00835</name>
</gene>
<dbReference type="GO" id="GO:0044874">
    <property type="term" value="P:lipoprotein localization to outer membrane"/>
    <property type="evidence" value="ECO:0007669"/>
    <property type="project" value="TreeGrafter"/>
</dbReference>
<evidence type="ECO:0000259" key="8">
    <source>
        <dbReference type="Pfam" id="PF02687"/>
    </source>
</evidence>
<evidence type="ECO:0000256" key="6">
    <source>
        <dbReference type="ARBA" id="ARBA00023136"/>
    </source>
</evidence>
<keyword evidence="3" id="KW-1003">Cell membrane</keyword>
<evidence type="ECO:0000256" key="5">
    <source>
        <dbReference type="ARBA" id="ARBA00022989"/>
    </source>
</evidence>
<evidence type="ECO:0000256" key="1">
    <source>
        <dbReference type="ARBA" id="ARBA00004651"/>
    </source>
</evidence>
<comment type="similarity">
    <text evidence="2">Belongs to the ABC-4 integral membrane protein family. LolC/E subfamily.</text>
</comment>
<dbReference type="RefSeq" id="WP_265966506.1">
    <property type="nucleotide sequence ID" value="NZ_JAPHQB010000001.1"/>
</dbReference>
<evidence type="ECO:0000256" key="4">
    <source>
        <dbReference type="ARBA" id="ARBA00022692"/>
    </source>
</evidence>
<dbReference type="EMBL" id="JAPHQB010000001">
    <property type="protein sequence ID" value="MCX2800325.1"/>
    <property type="molecule type" value="Genomic_DNA"/>
</dbReference>
<evidence type="ECO:0000256" key="3">
    <source>
        <dbReference type="ARBA" id="ARBA00022475"/>
    </source>
</evidence>
<dbReference type="InterPro" id="IPR051447">
    <property type="entry name" value="Lipoprotein-release_system"/>
</dbReference>
<feature type="transmembrane region" description="Helical" evidence="7">
    <location>
        <begin position="21"/>
        <end position="41"/>
    </location>
</feature>
<name>A0AB35HTF0_MICTH</name>
<reference evidence="9" key="1">
    <citation type="submission" date="2022-11" db="EMBL/GenBank/DDBJ databases">
        <title>Chitin-degrading and fungicidal potential of chitinolytic bacterial strains from marine environment of the Pacific Ocean regions.</title>
        <authorList>
            <person name="Pentekhina I."/>
            <person name="Nedashkovskaya O."/>
            <person name="Seitkalieva A."/>
            <person name="Podvolotskaya A."/>
            <person name="Tekutyeva L."/>
            <person name="Balabanova L."/>
        </authorList>
    </citation>
    <scope>NUCLEOTIDE SEQUENCE</scope>
    <source>
        <strain evidence="9">KMM 6838</strain>
    </source>
</reference>
<evidence type="ECO:0000256" key="2">
    <source>
        <dbReference type="ARBA" id="ARBA00005236"/>
    </source>
</evidence>
<dbReference type="GO" id="GO:0098797">
    <property type="term" value="C:plasma membrane protein complex"/>
    <property type="evidence" value="ECO:0007669"/>
    <property type="project" value="TreeGrafter"/>
</dbReference>
<comment type="subcellular location">
    <subcellularLocation>
        <location evidence="1">Cell membrane</location>
        <topology evidence="1">Multi-pass membrane protein</topology>
    </subcellularLocation>
</comment>